<comment type="caution">
    <text evidence="6">Lacks conserved residue(s) required for the propagation of feature annotation.</text>
</comment>
<feature type="domain" description="EGF-like" evidence="7">
    <location>
        <begin position="73"/>
        <end position="111"/>
    </location>
</feature>
<evidence type="ECO:0000256" key="2">
    <source>
        <dbReference type="ARBA" id="ARBA00022729"/>
    </source>
</evidence>
<name>A0AAD9NGK7_RIDPI</name>
<reference evidence="8" key="1">
    <citation type="journal article" date="2023" name="Mol. Biol. Evol.">
        <title>Third-Generation Sequencing Reveals the Adaptive Role of the Epigenome in Three Deep-Sea Polychaetes.</title>
        <authorList>
            <person name="Perez M."/>
            <person name="Aroh O."/>
            <person name="Sun Y."/>
            <person name="Lan Y."/>
            <person name="Juniper S.K."/>
            <person name="Young C.R."/>
            <person name="Angers B."/>
            <person name="Qian P.Y."/>
        </authorList>
    </citation>
    <scope>NUCLEOTIDE SEQUENCE</scope>
    <source>
        <strain evidence="8">R07B-5</strain>
    </source>
</reference>
<dbReference type="PANTHER" id="PTHR12916:SF9">
    <property type="entry name" value="NEUROGENIC LOCUS NOTCH HOMOLOG PROTEIN 1-RELATED"/>
    <property type="match status" value="1"/>
</dbReference>
<keyword evidence="1 6" id="KW-0245">EGF-like domain</keyword>
<accession>A0AAD9NGK7</accession>
<proteinExistence type="predicted"/>
<keyword evidence="2" id="KW-0732">Signal</keyword>
<dbReference type="PROSITE" id="PS01187">
    <property type="entry name" value="EGF_CA"/>
    <property type="match status" value="1"/>
</dbReference>
<comment type="caution">
    <text evidence="8">The sequence shown here is derived from an EMBL/GenBank/DDBJ whole genome shotgun (WGS) entry which is preliminary data.</text>
</comment>
<dbReference type="EMBL" id="JAODUO010001195">
    <property type="protein sequence ID" value="KAK2169270.1"/>
    <property type="molecule type" value="Genomic_DNA"/>
</dbReference>
<dbReference type="PANTHER" id="PTHR12916">
    <property type="entry name" value="CYTOCHROME C OXIDASE POLYPEPTIDE VIC-2"/>
    <property type="match status" value="1"/>
</dbReference>
<dbReference type="SMART" id="SM00181">
    <property type="entry name" value="EGF"/>
    <property type="match status" value="4"/>
</dbReference>
<evidence type="ECO:0000313" key="9">
    <source>
        <dbReference type="Proteomes" id="UP001209878"/>
    </source>
</evidence>
<sequence>MWSSGYCFIYYNKPTLHPSTSYTVFMKTAIASSDECAENPCLYGGTCTDKENDFSCACPDGFAGKKCEMRPTPGSLCSLDPCGGKGVCLEDYTTSKARCICQPGYTSGRYKTLWLDTSDPDATGDDETLATLKQKVSVCGGTTPVGVKCRVKGSATTFSEGDSTSQVLQVACSTAGLLCLNANQTTNTTCHDYQIQFTCDAGGSQCVNVDTCAEEKCQNGATCSDNSDKDGVYQCHCASGFTGYNCQHNVDECASNPCHNGATCNDMVNGYNCSCRHGYAG</sequence>
<organism evidence="8 9">
    <name type="scientific">Ridgeia piscesae</name>
    <name type="common">Tubeworm</name>
    <dbReference type="NCBI Taxonomy" id="27915"/>
    <lineage>
        <taxon>Eukaryota</taxon>
        <taxon>Metazoa</taxon>
        <taxon>Spiralia</taxon>
        <taxon>Lophotrochozoa</taxon>
        <taxon>Annelida</taxon>
        <taxon>Polychaeta</taxon>
        <taxon>Sedentaria</taxon>
        <taxon>Canalipalpata</taxon>
        <taxon>Sabellida</taxon>
        <taxon>Siboglinidae</taxon>
        <taxon>Ridgeia</taxon>
    </lineage>
</organism>
<evidence type="ECO:0000256" key="4">
    <source>
        <dbReference type="ARBA" id="ARBA00023157"/>
    </source>
</evidence>
<evidence type="ECO:0000256" key="3">
    <source>
        <dbReference type="ARBA" id="ARBA00022737"/>
    </source>
</evidence>
<dbReference type="PROSITE" id="PS00010">
    <property type="entry name" value="ASX_HYDROXYL"/>
    <property type="match status" value="2"/>
</dbReference>
<keyword evidence="4 6" id="KW-1015">Disulfide bond</keyword>
<dbReference type="InterPro" id="IPR000742">
    <property type="entry name" value="EGF"/>
</dbReference>
<keyword evidence="3" id="KW-0677">Repeat</keyword>
<gene>
    <name evidence="8" type="ORF">NP493_1196g00053</name>
</gene>
<dbReference type="SMART" id="SM00179">
    <property type="entry name" value="EGF_CA"/>
    <property type="match status" value="3"/>
</dbReference>
<evidence type="ECO:0000256" key="1">
    <source>
        <dbReference type="ARBA" id="ARBA00022536"/>
    </source>
</evidence>
<dbReference type="FunFam" id="2.10.25.10:FF:000520">
    <property type="entry name" value="Predicted protein"/>
    <property type="match status" value="1"/>
</dbReference>
<dbReference type="PROSITE" id="PS00022">
    <property type="entry name" value="EGF_1"/>
    <property type="match status" value="2"/>
</dbReference>
<keyword evidence="5" id="KW-0325">Glycoprotein</keyword>
<dbReference type="PROSITE" id="PS50026">
    <property type="entry name" value="EGF_3"/>
    <property type="match status" value="4"/>
</dbReference>
<dbReference type="InterPro" id="IPR001881">
    <property type="entry name" value="EGF-like_Ca-bd_dom"/>
</dbReference>
<feature type="domain" description="EGF-like" evidence="7">
    <location>
        <begin position="32"/>
        <end position="68"/>
    </location>
</feature>
<dbReference type="Proteomes" id="UP001209878">
    <property type="component" value="Unassembled WGS sequence"/>
</dbReference>
<dbReference type="CDD" id="cd00054">
    <property type="entry name" value="EGF_CA"/>
    <property type="match status" value="3"/>
</dbReference>
<evidence type="ECO:0000259" key="7">
    <source>
        <dbReference type="PROSITE" id="PS50026"/>
    </source>
</evidence>
<dbReference type="InterPro" id="IPR000152">
    <property type="entry name" value="EGF-type_Asp/Asn_hydroxyl_site"/>
</dbReference>
<evidence type="ECO:0000256" key="6">
    <source>
        <dbReference type="PROSITE-ProRule" id="PRU00076"/>
    </source>
</evidence>
<evidence type="ECO:0000256" key="5">
    <source>
        <dbReference type="ARBA" id="ARBA00023180"/>
    </source>
</evidence>
<evidence type="ECO:0000313" key="8">
    <source>
        <dbReference type="EMBL" id="KAK2169270.1"/>
    </source>
</evidence>
<dbReference type="SUPFAM" id="SSF57196">
    <property type="entry name" value="EGF/Laminin"/>
    <property type="match status" value="3"/>
</dbReference>
<feature type="domain" description="EGF-like" evidence="7">
    <location>
        <begin position="208"/>
        <end position="247"/>
    </location>
</feature>
<dbReference type="Pfam" id="PF00008">
    <property type="entry name" value="EGF"/>
    <property type="match status" value="3"/>
</dbReference>
<dbReference type="GO" id="GO:0005509">
    <property type="term" value="F:calcium ion binding"/>
    <property type="evidence" value="ECO:0007669"/>
    <property type="project" value="InterPro"/>
</dbReference>
<dbReference type="GO" id="GO:0007219">
    <property type="term" value="P:Notch signaling pathway"/>
    <property type="evidence" value="ECO:0007669"/>
    <property type="project" value="TreeGrafter"/>
</dbReference>
<protein>
    <recommendedName>
        <fullName evidence="7">EGF-like domain-containing protein</fullName>
    </recommendedName>
</protein>
<dbReference type="PRINTS" id="PR00010">
    <property type="entry name" value="EGFBLOOD"/>
</dbReference>
<dbReference type="AlphaFoldDB" id="A0AAD9NGK7"/>
<feature type="domain" description="EGF-like" evidence="7">
    <location>
        <begin position="249"/>
        <end position="281"/>
    </location>
</feature>
<dbReference type="GO" id="GO:0005112">
    <property type="term" value="F:Notch binding"/>
    <property type="evidence" value="ECO:0007669"/>
    <property type="project" value="TreeGrafter"/>
</dbReference>
<dbReference type="PROSITE" id="PS01186">
    <property type="entry name" value="EGF_2"/>
    <property type="match status" value="2"/>
</dbReference>
<dbReference type="InterPro" id="IPR018097">
    <property type="entry name" value="EGF_Ca-bd_CS"/>
</dbReference>
<feature type="disulfide bond" evidence="6">
    <location>
        <begin position="82"/>
        <end position="99"/>
    </location>
</feature>
<dbReference type="Gene3D" id="2.10.25.10">
    <property type="entry name" value="Laminin"/>
    <property type="match status" value="3"/>
</dbReference>
<keyword evidence="9" id="KW-1185">Reference proteome</keyword>
<feature type="disulfide bond" evidence="6">
    <location>
        <begin position="58"/>
        <end position="67"/>
    </location>
</feature>
<dbReference type="FunFam" id="2.10.25.10:FF:000004">
    <property type="entry name" value="Neurogenic locus notch 1"/>
    <property type="match status" value="1"/>
</dbReference>
<feature type="disulfide bond" evidence="6">
    <location>
        <begin position="237"/>
        <end position="246"/>
    </location>
</feature>